<dbReference type="Pfam" id="PF03779">
    <property type="entry name" value="SPW"/>
    <property type="match status" value="1"/>
</dbReference>
<accession>A0ABT3J5S0</accession>
<comment type="caution">
    <text evidence="3">The sequence shown here is derived from an EMBL/GenBank/DDBJ whole genome shotgun (WGS) entry which is preliminary data.</text>
</comment>
<feature type="transmembrane region" description="Helical" evidence="1">
    <location>
        <begin position="12"/>
        <end position="33"/>
    </location>
</feature>
<evidence type="ECO:0000313" key="4">
    <source>
        <dbReference type="Proteomes" id="UP001207582"/>
    </source>
</evidence>
<gene>
    <name evidence="3" type="ORF">OM960_14525</name>
</gene>
<dbReference type="InterPro" id="IPR005530">
    <property type="entry name" value="SPW"/>
</dbReference>
<keyword evidence="4" id="KW-1185">Reference proteome</keyword>
<keyword evidence="1" id="KW-0812">Transmembrane</keyword>
<feature type="domain" description="SPW repeat-containing integral membrane" evidence="2">
    <location>
        <begin position="12"/>
        <end position="111"/>
    </location>
</feature>
<feature type="transmembrane region" description="Helical" evidence="1">
    <location>
        <begin position="71"/>
        <end position="91"/>
    </location>
</feature>
<name>A0ABT3J5S0_9RHOB</name>
<sequence>MTNFMKKSTGTWQDWICLLLGAWLLLSPWILGFTALAPAFWNALLFGAIIVGIAIAAIVEFHDWEEWVDMAIGLWLIVSPWVLGFAAMTAADGLVTGNFVATGLATLLLAAWSLRDHHGGTWFA</sequence>
<evidence type="ECO:0000256" key="1">
    <source>
        <dbReference type="SAM" id="Phobius"/>
    </source>
</evidence>
<keyword evidence="1" id="KW-0472">Membrane</keyword>
<dbReference type="Proteomes" id="UP001207582">
    <property type="component" value="Unassembled WGS sequence"/>
</dbReference>
<keyword evidence="1" id="KW-1133">Transmembrane helix</keyword>
<dbReference type="RefSeq" id="WP_264772448.1">
    <property type="nucleotide sequence ID" value="NZ_JAPDOG010000013.1"/>
</dbReference>
<evidence type="ECO:0000313" key="3">
    <source>
        <dbReference type="EMBL" id="MCW3782800.1"/>
    </source>
</evidence>
<dbReference type="EMBL" id="JAPDOG010000013">
    <property type="protein sequence ID" value="MCW3782800.1"/>
    <property type="molecule type" value="Genomic_DNA"/>
</dbReference>
<evidence type="ECO:0000259" key="2">
    <source>
        <dbReference type="Pfam" id="PF03779"/>
    </source>
</evidence>
<organism evidence="3 4">
    <name type="scientific">Defluviimonas salinarum</name>
    <dbReference type="NCBI Taxonomy" id="2992147"/>
    <lineage>
        <taxon>Bacteria</taxon>
        <taxon>Pseudomonadati</taxon>
        <taxon>Pseudomonadota</taxon>
        <taxon>Alphaproteobacteria</taxon>
        <taxon>Rhodobacterales</taxon>
        <taxon>Paracoccaceae</taxon>
        <taxon>Albidovulum</taxon>
    </lineage>
</organism>
<feature type="transmembrane region" description="Helical" evidence="1">
    <location>
        <begin position="97"/>
        <end position="114"/>
    </location>
</feature>
<reference evidence="3 4" key="1">
    <citation type="submission" date="2022-10" db="EMBL/GenBank/DDBJ databases">
        <title>Defluviimonas sp. CAU 1641 isolated from mud.</title>
        <authorList>
            <person name="Kim W."/>
        </authorList>
    </citation>
    <scope>NUCLEOTIDE SEQUENCE [LARGE SCALE GENOMIC DNA]</scope>
    <source>
        <strain evidence="3 4">CAU 1641</strain>
    </source>
</reference>
<proteinExistence type="predicted"/>
<protein>
    <submittedName>
        <fullName evidence="3">SPW repeat protein</fullName>
    </submittedName>
</protein>
<feature type="transmembrane region" description="Helical" evidence="1">
    <location>
        <begin position="39"/>
        <end position="59"/>
    </location>
</feature>